<dbReference type="Proteomes" id="UP001139179">
    <property type="component" value="Unassembled WGS sequence"/>
</dbReference>
<dbReference type="EMBL" id="JAMBOL010000012">
    <property type="protein sequence ID" value="MCM3715097.1"/>
    <property type="molecule type" value="Genomic_DNA"/>
</dbReference>
<organism evidence="8 9">
    <name type="scientific">Halalkalibacter oceani</name>
    <dbReference type="NCBI Taxonomy" id="1653776"/>
    <lineage>
        <taxon>Bacteria</taxon>
        <taxon>Bacillati</taxon>
        <taxon>Bacillota</taxon>
        <taxon>Bacilli</taxon>
        <taxon>Bacillales</taxon>
        <taxon>Bacillaceae</taxon>
        <taxon>Halalkalibacter</taxon>
    </lineage>
</organism>
<name>A0A9X2DRJ4_9BACI</name>
<dbReference type="InterPro" id="IPR042175">
    <property type="entry name" value="Cell/Rod_MreC_2"/>
</dbReference>
<evidence type="ECO:0000256" key="1">
    <source>
        <dbReference type="ARBA" id="ARBA00009369"/>
    </source>
</evidence>
<evidence type="ECO:0000256" key="6">
    <source>
        <dbReference type="SAM" id="Coils"/>
    </source>
</evidence>
<dbReference type="NCBIfam" id="TIGR00219">
    <property type="entry name" value="mreC"/>
    <property type="match status" value="1"/>
</dbReference>
<comment type="caution">
    <text evidence="8">The sequence shown here is derived from an EMBL/GenBank/DDBJ whole genome shotgun (WGS) entry which is preliminary data.</text>
</comment>
<evidence type="ECO:0000259" key="7">
    <source>
        <dbReference type="Pfam" id="PF04085"/>
    </source>
</evidence>
<protein>
    <recommendedName>
        <fullName evidence="2 5">Cell shape-determining protein MreC</fullName>
    </recommendedName>
    <alternativeName>
        <fullName evidence="4 5">Cell shape protein MreC</fullName>
    </alternativeName>
</protein>
<dbReference type="Gene3D" id="2.40.10.350">
    <property type="entry name" value="Rod shape-determining protein MreC, domain 2"/>
    <property type="match status" value="1"/>
</dbReference>
<feature type="coiled-coil region" evidence="6">
    <location>
        <begin position="86"/>
        <end position="113"/>
    </location>
</feature>
<dbReference type="Gene3D" id="2.40.10.340">
    <property type="entry name" value="Rod shape-determining protein MreC, domain 1"/>
    <property type="match status" value="1"/>
</dbReference>
<dbReference type="GO" id="GO:0008360">
    <property type="term" value="P:regulation of cell shape"/>
    <property type="evidence" value="ECO:0007669"/>
    <property type="project" value="UniProtKB-KW"/>
</dbReference>
<keyword evidence="3 5" id="KW-0133">Cell shape</keyword>
<dbReference type="InterPro" id="IPR042177">
    <property type="entry name" value="Cell/Rod_1"/>
</dbReference>
<dbReference type="PANTHER" id="PTHR34138">
    <property type="entry name" value="CELL SHAPE-DETERMINING PROTEIN MREC"/>
    <property type="match status" value="1"/>
</dbReference>
<evidence type="ECO:0000256" key="2">
    <source>
        <dbReference type="ARBA" id="ARBA00013855"/>
    </source>
</evidence>
<accession>A0A9X2DRJ4</accession>
<comment type="function">
    <text evidence="5">Involved in formation and maintenance of cell shape.</text>
</comment>
<keyword evidence="9" id="KW-1185">Reference proteome</keyword>
<gene>
    <name evidence="8" type="primary">mreC</name>
    <name evidence="8" type="ORF">M3202_13495</name>
</gene>
<evidence type="ECO:0000313" key="9">
    <source>
        <dbReference type="Proteomes" id="UP001139179"/>
    </source>
</evidence>
<dbReference type="InterPro" id="IPR055342">
    <property type="entry name" value="MreC_beta-barrel_core"/>
</dbReference>
<evidence type="ECO:0000256" key="5">
    <source>
        <dbReference type="PIRNR" id="PIRNR038471"/>
    </source>
</evidence>
<sequence length="291" mass="32869">MPSFFSNKKLIILLVSIIILVALIGYSLTDRERVTGPEQVVRDAVGWVQTIFMKPAYAVAGFFENVRDIHHVYEENKLLKSRFEEYAQISVERNLLRNENENLKEMLELEESLHDYMIRTAVVIHRNPDRWSEYIGINKGSEHGVEPNMGIVDSRGGLVGKVRQVSEFSSVVQLLSDNDRTNRVSAMVSMDEPEYGFIEGYDEETGLLILRKLDIEAEIEPGQMVTTSGKGGVYPSGLLIGEIVAVEPDEYGLTLNAYIEPTADFYGLDYVYVIERTSTTLDSSLLEEEES</sequence>
<dbReference type="GO" id="GO:0005886">
    <property type="term" value="C:plasma membrane"/>
    <property type="evidence" value="ECO:0007669"/>
    <property type="project" value="TreeGrafter"/>
</dbReference>
<comment type="similarity">
    <text evidence="1 5">Belongs to the MreC family.</text>
</comment>
<dbReference type="PANTHER" id="PTHR34138:SF1">
    <property type="entry name" value="CELL SHAPE-DETERMINING PROTEIN MREC"/>
    <property type="match status" value="1"/>
</dbReference>
<dbReference type="AlphaFoldDB" id="A0A9X2DRJ4"/>
<reference evidence="8" key="1">
    <citation type="submission" date="2022-05" db="EMBL/GenBank/DDBJ databases">
        <title>Comparative Genomics of Spacecraft Associated Microbes.</title>
        <authorList>
            <person name="Tran M.T."/>
            <person name="Wright A."/>
            <person name="Seuylemezian A."/>
            <person name="Eisen J."/>
            <person name="Coil D."/>
        </authorList>
    </citation>
    <scope>NUCLEOTIDE SEQUENCE</scope>
    <source>
        <strain evidence="8">214.1.1</strain>
    </source>
</reference>
<keyword evidence="6" id="KW-0175">Coiled coil</keyword>
<dbReference type="RefSeq" id="WP_251223861.1">
    <property type="nucleotide sequence ID" value="NZ_JAMBOL010000012.1"/>
</dbReference>
<evidence type="ECO:0000256" key="4">
    <source>
        <dbReference type="ARBA" id="ARBA00032089"/>
    </source>
</evidence>
<feature type="domain" description="Rod shape-determining protein MreC beta-barrel core" evidence="7">
    <location>
        <begin position="123"/>
        <end position="275"/>
    </location>
</feature>
<dbReference type="PIRSF" id="PIRSF038471">
    <property type="entry name" value="MreC"/>
    <property type="match status" value="1"/>
</dbReference>
<dbReference type="Pfam" id="PF04085">
    <property type="entry name" value="MreC"/>
    <property type="match status" value="1"/>
</dbReference>
<evidence type="ECO:0000256" key="3">
    <source>
        <dbReference type="ARBA" id="ARBA00022960"/>
    </source>
</evidence>
<evidence type="ECO:0000313" key="8">
    <source>
        <dbReference type="EMBL" id="MCM3715097.1"/>
    </source>
</evidence>
<dbReference type="InterPro" id="IPR007221">
    <property type="entry name" value="MreC"/>
</dbReference>
<proteinExistence type="inferred from homology"/>